<keyword evidence="3" id="KW-1185">Reference proteome</keyword>
<proteinExistence type="predicted"/>
<evidence type="ECO:0000313" key="2">
    <source>
        <dbReference type="EMBL" id="KAK1434911.1"/>
    </source>
</evidence>
<feature type="transmembrane region" description="Helical" evidence="1">
    <location>
        <begin position="6"/>
        <end position="22"/>
    </location>
</feature>
<comment type="caution">
    <text evidence="2">The sequence shown here is derived from an EMBL/GenBank/DDBJ whole genome shotgun (WGS) entry which is preliminary data.</text>
</comment>
<dbReference type="AlphaFoldDB" id="A0AAD8P7L0"/>
<dbReference type="EMBL" id="JAUHHV010000001">
    <property type="protein sequence ID" value="KAK1434911.1"/>
    <property type="molecule type" value="Genomic_DNA"/>
</dbReference>
<keyword evidence="1" id="KW-1133">Transmembrane helix</keyword>
<organism evidence="2 3">
    <name type="scientific">Tagetes erecta</name>
    <name type="common">African marigold</name>
    <dbReference type="NCBI Taxonomy" id="13708"/>
    <lineage>
        <taxon>Eukaryota</taxon>
        <taxon>Viridiplantae</taxon>
        <taxon>Streptophyta</taxon>
        <taxon>Embryophyta</taxon>
        <taxon>Tracheophyta</taxon>
        <taxon>Spermatophyta</taxon>
        <taxon>Magnoliopsida</taxon>
        <taxon>eudicotyledons</taxon>
        <taxon>Gunneridae</taxon>
        <taxon>Pentapetalae</taxon>
        <taxon>asterids</taxon>
        <taxon>campanulids</taxon>
        <taxon>Asterales</taxon>
        <taxon>Asteraceae</taxon>
        <taxon>Asteroideae</taxon>
        <taxon>Heliantheae alliance</taxon>
        <taxon>Tageteae</taxon>
        <taxon>Tagetes</taxon>
    </lineage>
</organism>
<dbReference type="Proteomes" id="UP001229421">
    <property type="component" value="Unassembled WGS sequence"/>
</dbReference>
<gene>
    <name evidence="2" type="ORF">QVD17_00666</name>
</gene>
<keyword evidence="1" id="KW-0812">Transmembrane</keyword>
<feature type="transmembrane region" description="Helical" evidence="1">
    <location>
        <begin position="29"/>
        <end position="50"/>
    </location>
</feature>
<keyword evidence="1" id="KW-0472">Membrane</keyword>
<reference evidence="2" key="1">
    <citation type="journal article" date="2023" name="bioRxiv">
        <title>Improved chromosome-level genome assembly for marigold (Tagetes erecta).</title>
        <authorList>
            <person name="Jiang F."/>
            <person name="Yuan L."/>
            <person name="Wang S."/>
            <person name="Wang H."/>
            <person name="Xu D."/>
            <person name="Wang A."/>
            <person name="Fan W."/>
        </authorList>
    </citation>
    <scope>NUCLEOTIDE SEQUENCE</scope>
    <source>
        <strain evidence="2">WSJ</strain>
        <tissue evidence="2">Leaf</tissue>
    </source>
</reference>
<evidence type="ECO:0000256" key="1">
    <source>
        <dbReference type="SAM" id="Phobius"/>
    </source>
</evidence>
<name>A0AAD8P7L0_TARER</name>
<protein>
    <submittedName>
        <fullName evidence="2">Uncharacterized protein</fullName>
    </submittedName>
</protein>
<evidence type="ECO:0000313" key="3">
    <source>
        <dbReference type="Proteomes" id="UP001229421"/>
    </source>
</evidence>
<sequence length="68" mass="8163">MFIFHFHFHFLIVCLACNILECNRSMKVLCYIFLLLTMIHKVVMQMIPLVPSNSYYLPNTIHVFMRIL</sequence>
<accession>A0AAD8P7L0</accession>